<gene>
    <name evidence="1" type="ORF">GND95_07260</name>
</gene>
<accession>A0A7C8LKU7</accession>
<evidence type="ECO:0000313" key="1">
    <source>
        <dbReference type="EMBL" id="KAE9634463.1"/>
    </source>
</evidence>
<organism evidence="1 2">
    <name type="scientific">Defluviitalea raffinosedens</name>
    <dbReference type="NCBI Taxonomy" id="1450156"/>
    <lineage>
        <taxon>Bacteria</taxon>
        <taxon>Bacillati</taxon>
        <taxon>Bacillota</taxon>
        <taxon>Clostridia</taxon>
        <taxon>Lachnospirales</taxon>
        <taxon>Defluviitaleaceae</taxon>
        <taxon>Defluviitalea</taxon>
    </lineage>
</organism>
<keyword evidence="2" id="KW-1185">Reference proteome</keyword>
<dbReference type="OrthoDB" id="2065066at2"/>
<name>A0A7C8LKU7_9FIRM</name>
<reference evidence="1 2" key="1">
    <citation type="submission" date="2019-12" db="EMBL/GenBank/DDBJ databases">
        <title>Defluviitalea raffinosedens, isolated from a biogas fermenter, genome sequencing and characterization.</title>
        <authorList>
            <person name="Rettenmaier R."/>
            <person name="Schneider M."/>
            <person name="Neuhaus K."/>
            <person name="Liebl W."/>
            <person name="Zverlov V."/>
        </authorList>
    </citation>
    <scope>NUCLEOTIDE SEQUENCE [LARGE SCALE GENOMIC DNA]</scope>
    <source>
        <strain evidence="1 2">249c-K6</strain>
    </source>
</reference>
<dbReference type="RefSeq" id="WP_158740194.1">
    <property type="nucleotide sequence ID" value="NZ_WSLF01000005.1"/>
</dbReference>
<comment type="caution">
    <text evidence="1">The sequence shown here is derived from an EMBL/GenBank/DDBJ whole genome shotgun (WGS) entry which is preliminary data.</text>
</comment>
<dbReference type="Proteomes" id="UP000483018">
    <property type="component" value="Unassembled WGS sequence"/>
</dbReference>
<proteinExistence type="predicted"/>
<dbReference type="AlphaFoldDB" id="A0A7C8LKU7"/>
<protein>
    <submittedName>
        <fullName evidence="1">Uncharacterized protein</fullName>
    </submittedName>
</protein>
<evidence type="ECO:0000313" key="2">
    <source>
        <dbReference type="Proteomes" id="UP000483018"/>
    </source>
</evidence>
<dbReference type="EMBL" id="WSLF01000005">
    <property type="protein sequence ID" value="KAE9634463.1"/>
    <property type="molecule type" value="Genomic_DNA"/>
</dbReference>
<sequence>MACCGNNQVRGRVFQRPITGECPVCKPEEAINPAEDACVCPPLGEPKLLTIVAPVVFDECGINLCRVVDNLDKIFDDVDFERDNVAGIELRVIDIDFNFGKENGSKVETLVRRPNCVRVTLSQIDVTFAAKVIDQNCRVIAEECFTIQYLPGDEEDPYFDNDTNPVSIAIDVYAPYGVSYKLDCECEPVISFLGFVEDGDHGNNALRQGIITQALAKVVNLDVDSLSAAIGLTIYIKSVYFVQYKIPHKGLCVPPKCIPVDIEPENACLDFVEGDLLEQSIQPLELCCKPKTIKHGFCEVEDPTPAEECPKKRS</sequence>